<dbReference type="AlphaFoldDB" id="A0ABD3VY14"/>
<protein>
    <recommendedName>
        <fullName evidence="1">Ig-like domain-containing protein</fullName>
    </recommendedName>
</protein>
<evidence type="ECO:0000259" key="1">
    <source>
        <dbReference type="PROSITE" id="PS50835"/>
    </source>
</evidence>
<dbReference type="InterPro" id="IPR003599">
    <property type="entry name" value="Ig_sub"/>
</dbReference>
<proteinExistence type="predicted"/>
<dbReference type="PANTHER" id="PTHR23279">
    <property type="entry name" value="DEFECTIVE PROBOSCIS EXTENSION RESPONSE DPR -RELATED"/>
    <property type="match status" value="1"/>
</dbReference>
<dbReference type="CDD" id="cd00096">
    <property type="entry name" value="Ig"/>
    <property type="match status" value="2"/>
</dbReference>
<evidence type="ECO:0000313" key="3">
    <source>
        <dbReference type="Proteomes" id="UP001634394"/>
    </source>
</evidence>
<reference evidence="2 3" key="1">
    <citation type="submission" date="2024-11" db="EMBL/GenBank/DDBJ databases">
        <title>Chromosome-level genome assembly of the freshwater bivalve Anodonta woodiana.</title>
        <authorList>
            <person name="Chen X."/>
        </authorList>
    </citation>
    <scope>NUCLEOTIDE SEQUENCE [LARGE SCALE GENOMIC DNA]</scope>
    <source>
        <strain evidence="2">MN2024</strain>
        <tissue evidence="2">Gills</tissue>
    </source>
</reference>
<keyword evidence="3" id="KW-1185">Reference proteome</keyword>
<dbReference type="EMBL" id="JBJQND010000009">
    <property type="protein sequence ID" value="KAL3866487.1"/>
    <property type="molecule type" value="Genomic_DNA"/>
</dbReference>
<dbReference type="Pfam" id="PF13927">
    <property type="entry name" value="Ig_3"/>
    <property type="match status" value="2"/>
</dbReference>
<comment type="caution">
    <text evidence="2">The sequence shown here is derived from an EMBL/GenBank/DDBJ whole genome shotgun (WGS) entry which is preliminary data.</text>
</comment>
<dbReference type="InterPro" id="IPR007110">
    <property type="entry name" value="Ig-like_dom"/>
</dbReference>
<dbReference type="InterPro" id="IPR003598">
    <property type="entry name" value="Ig_sub2"/>
</dbReference>
<evidence type="ECO:0000313" key="2">
    <source>
        <dbReference type="EMBL" id="KAL3866487.1"/>
    </source>
</evidence>
<dbReference type="InterPro" id="IPR037448">
    <property type="entry name" value="Zig-8"/>
</dbReference>
<accession>A0ABD3VY14</accession>
<dbReference type="InterPro" id="IPR036179">
    <property type="entry name" value="Ig-like_dom_sf"/>
</dbReference>
<dbReference type="PROSITE" id="PS50835">
    <property type="entry name" value="IG_LIKE"/>
    <property type="match status" value="2"/>
</dbReference>
<dbReference type="SMART" id="SM00408">
    <property type="entry name" value="IGc2"/>
    <property type="match status" value="2"/>
</dbReference>
<gene>
    <name evidence="2" type="ORF">ACJMK2_043781</name>
</gene>
<dbReference type="Gene3D" id="2.60.40.10">
    <property type="entry name" value="Immunoglobulins"/>
    <property type="match status" value="2"/>
</dbReference>
<dbReference type="SMART" id="SM00409">
    <property type="entry name" value="IG"/>
    <property type="match status" value="2"/>
</dbReference>
<feature type="domain" description="Ig-like" evidence="1">
    <location>
        <begin position="169"/>
        <end position="263"/>
    </location>
</feature>
<organism evidence="2 3">
    <name type="scientific">Sinanodonta woodiana</name>
    <name type="common">Chinese pond mussel</name>
    <name type="synonym">Anodonta woodiana</name>
    <dbReference type="NCBI Taxonomy" id="1069815"/>
    <lineage>
        <taxon>Eukaryota</taxon>
        <taxon>Metazoa</taxon>
        <taxon>Spiralia</taxon>
        <taxon>Lophotrochozoa</taxon>
        <taxon>Mollusca</taxon>
        <taxon>Bivalvia</taxon>
        <taxon>Autobranchia</taxon>
        <taxon>Heteroconchia</taxon>
        <taxon>Palaeoheterodonta</taxon>
        <taxon>Unionida</taxon>
        <taxon>Unionoidea</taxon>
        <taxon>Unionidae</taxon>
        <taxon>Unioninae</taxon>
        <taxon>Sinanodonta</taxon>
    </lineage>
</organism>
<dbReference type="InterPro" id="IPR013783">
    <property type="entry name" value="Ig-like_fold"/>
</dbReference>
<sequence length="316" mass="36139">MNDLQFQNCTYKCIHLDRPSPRCILHHRLYRLYIILTRILCCEESIPKSFAYDRRGNSPYPEFLPSETNVTFNRGSVAQLPCSVANLGTKTVSWRRHGQLYPLTVGEMTYAEDSNYDVRHIRNSPEWNLMIKNVQPHHAGIYECQVSTKDKELRKFITLNVLDNLSPKPDIKIYGKLHVDRDMAIVLVCNATGSRDPADNIDWFKDGQKLHTDTDRKIEITESYSLSAKTITSRLRISSASMDDTGTYICRVSEVQVTSVKVNVLNADKSLKDKRDHKEELHGKIAGKASIIHTSNYLHLYAFVCCCLSLLLSTIR</sequence>
<dbReference type="SUPFAM" id="SSF48726">
    <property type="entry name" value="Immunoglobulin"/>
    <property type="match status" value="2"/>
</dbReference>
<dbReference type="PANTHER" id="PTHR23279:SF36">
    <property type="entry name" value="DEFECTIVE PROBOSCIS EXTENSION RESPONSE 9, ISOFORM A"/>
    <property type="match status" value="1"/>
</dbReference>
<feature type="domain" description="Ig-like" evidence="1">
    <location>
        <begin position="61"/>
        <end position="154"/>
    </location>
</feature>
<dbReference type="Proteomes" id="UP001634394">
    <property type="component" value="Unassembled WGS sequence"/>
</dbReference>
<name>A0ABD3VY14_SINWO</name>